<keyword evidence="1" id="KW-0472">Membrane</keyword>
<evidence type="ECO:0000256" key="1">
    <source>
        <dbReference type="SAM" id="Phobius"/>
    </source>
</evidence>
<sequence length="114" mass="12869">MAHEPSSVDVVRRLDEVLATVRDLVGRREYDSDQRHSEHRFADLERDLEQERQARITAVADEKSLREAGDKGLADRMEKSSAGWRQTFFSGVLPSLLTLFTLAVTVTLALRSGK</sequence>
<comment type="caution">
    <text evidence="2">The sequence shown here is derived from an EMBL/GenBank/DDBJ whole genome shotgun (WGS) entry which is preliminary data.</text>
</comment>
<evidence type="ECO:0000313" key="2">
    <source>
        <dbReference type="EMBL" id="MBC6464249.1"/>
    </source>
</evidence>
<dbReference type="Proteomes" id="UP000805614">
    <property type="component" value="Unassembled WGS sequence"/>
</dbReference>
<evidence type="ECO:0000313" key="3">
    <source>
        <dbReference type="Proteomes" id="UP000805614"/>
    </source>
</evidence>
<gene>
    <name evidence="2" type="ORF">HKK74_01860</name>
</gene>
<keyword evidence="3" id="KW-1185">Reference proteome</keyword>
<name>A0ABR7LI37_9ACTN</name>
<accession>A0ABR7LI37</accession>
<keyword evidence="1" id="KW-1133">Transmembrane helix</keyword>
<evidence type="ECO:0008006" key="4">
    <source>
        <dbReference type="Google" id="ProtNLM"/>
    </source>
</evidence>
<reference evidence="2 3" key="1">
    <citation type="submission" date="2020-06" db="EMBL/GenBank/DDBJ databases">
        <title>Actinomadura xiongansis sp. nov., isolated from soil of Baiyangdian.</title>
        <authorList>
            <person name="Zhang X."/>
        </authorList>
    </citation>
    <scope>NUCLEOTIDE SEQUENCE [LARGE SCALE GENOMIC DNA]</scope>
    <source>
        <strain evidence="2 3">HBUM206468</strain>
    </source>
</reference>
<keyword evidence="1" id="KW-0812">Transmembrane</keyword>
<dbReference type="EMBL" id="JABVEC010000001">
    <property type="protein sequence ID" value="MBC6464249.1"/>
    <property type="molecule type" value="Genomic_DNA"/>
</dbReference>
<dbReference type="RefSeq" id="WP_187241184.1">
    <property type="nucleotide sequence ID" value="NZ_BAAAOK010000011.1"/>
</dbReference>
<feature type="transmembrane region" description="Helical" evidence="1">
    <location>
        <begin position="88"/>
        <end position="110"/>
    </location>
</feature>
<protein>
    <recommendedName>
        <fullName evidence="4">DUF3618 domain-containing protein</fullName>
    </recommendedName>
</protein>
<proteinExistence type="predicted"/>
<organism evidence="2 3">
    <name type="scientific">Actinomadura alba</name>
    <dbReference type="NCBI Taxonomy" id="406431"/>
    <lineage>
        <taxon>Bacteria</taxon>
        <taxon>Bacillati</taxon>
        <taxon>Actinomycetota</taxon>
        <taxon>Actinomycetes</taxon>
        <taxon>Streptosporangiales</taxon>
        <taxon>Thermomonosporaceae</taxon>
        <taxon>Actinomadura</taxon>
    </lineage>
</organism>